<dbReference type="GeneID" id="65103248"/>
<evidence type="ECO:0000256" key="1">
    <source>
        <dbReference type="SAM" id="Phobius"/>
    </source>
</evidence>
<name>A0A6B9XMK5_9VIRU</name>
<dbReference type="Proteomes" id="UP000678193">
    <property type="component" value="Segment"/>
</dbReference>
<dbReference type="EMBL" id="MN803438">
    <property type="protein sequence ID" value="QHR78523.1"/>
    <property type="molecule type" value="Genomic_DNA"/>
</dbReference>
<feature type="transmembrane region" description="Helical" evidence="1">
    <location>
        <begin position="115"/>
        <end position="140"/>
    </location>
</feature>
<sequence length="168" mass="19318">MFLGFISYNQTVLTLFIATGSLVEKISFPSDLKLINDNKTTPTLSLINIRSDCKFYGAQRYDLINFDPFQYDIKELIYSNNGRYVEETIQSTDSRIILAEILYYLDIINGCSVHLIIIISTLLATFLIIIYSILMTILIIKYFYIKHHESLPEASIIVLSDLPPIYEV</sequence>
<evidence type="ECO:0000313" key="2">
    <source>
        <dbReference type="EMBL" id="QHR78523.1"/>
    </source>
</evidence>
<dbReference type="RefSeq" id="YP_010087915.1">
    <property type="nucleotide sequence ID" value="NC_055603.1"/>
</dbReference>
<dbReference type="KEGG" id="vg:65103248"/>
<keyword evidence="1" id="KW-0812">Transmembrane</keyword>
<accession>A0A6B9XMK5</accession>
<protein>
    <submittedName>
        <fullName evidence="2">Uncharacterized protein</fullName>
    </submittedName>
</protein>
<keyword evidence="1" id="KW-0472">Membrane</keyword>
<reference evidence="2" key="1">
    <citation type="journal article" date="2020" name="Arch. Virol.">
        <title>Complete genome sequence and analysis of a novel lymphocystivirus detected in whitemouth croaker (Micropogonias furnieri): lymphocystis disease virus 4.</title>
        <authorList>
            <person name="Doszpoly A."/>
            <person name="Kajan G.L."/>
            <person name="Puentes R."/>
            <person name="Perretta A."/>
        </authorList>
    </citation>
    <scope>NUCLEOTIDE SEQUENCE</scope>
    <source>
        <strain evidence="2">LCDV-WC</strain>
    </source>
</reference>
<keyword evidence="3" id="KW-1185">Reference proteome</keyword>
<keyword evidence="1" id="KW-1133">Transmembrane helix</keyword>
<organism evidence="2 3">
    <name type="scientific">Lymphocystis disease virus 4</name>
    <dbReference type="NCBI Taxonomy" id="2704413"/>
    <lineage>
        <taxon>Viruses</taxon>
        <taxon>Varidnaviria</taxon>
        <taxon>Bamfordvirae</taxon>
        <taxon>Nucleocytoviricota</taxon>
        <taxon>Megaviricetes</taxon>
        <taxon>Pimascovirales</taxon>
        <taxon>Pimascovirales incertae sedis</taxon>
        <taxon>Iridoviridae</taxon>
        <taxon>Alphairidovirinae</taxon>
        <taxon>Lymphocystivirus</taxon>
        <taxon>Lymphocystivirus micropogonias1</taxon>
    </lineage>
</organism>
<evidence type="ECO:0000313" key="3">
    <source>
        <dbReference type="Proteomes" id="UP000678193"/>
    </source>
</evidence>
<proteinExistence type="predicted"/>